<dbReference type="InterPro" id="IPR017853">
    <property type="entry name" value="GH"/>
</dbReference>
<accession>A0A845BGN6</accession>
<dbReference type="PANTHER" id="PTHR47786">
    <property type="entry name" value="ALPHA-1,4-GLUCAN:MALTOSE-1-PHOSPHATE MALTOSYLTRANSFERASE"/>
    <property type="match status" value="1"/>
</dbReference>
<sequence>MPQGNRSGAEADAALRRTAERHLRLRLRELESELGRLATLDDIPDAEFDLWARQGFDWIYALGAWSTGEAGRAISRTRPEWRHAFEGLLPDLQERDICGSGFAITAYVVPPAIGGDAALLRMRRRLHARGLRLMLDFVPNHTALDHPWVAERPELFLRGSETLLGREPENYRRVSTARGTMVLAHGRDLYFPAWPDTLQLDHGNFATQEAMRGELLTAAALCDGLRCDMAMLVLSEIFERSWGRAAAPFWPGAICAVRERNPGFVFRAEVYWGLEAVMLQQGFDYSYDKTLYDRLLAGDAHGVHDHLRADATWQSHLVRFLENHDMPRVAEIMSWDAHQAAAVVTFASPGLRFFHQGQLEGRRKAVPIHLDRRPAEASDPVIAAFYGQLLAVLRRPALRDGTWRLLEPAPAWEGNPTHDGFIAGLWTGPSGERLLVAVNLQSHQGQCRITLPLPDLAGRPVEVADLLGPARYRHTGDELVGHGLYLDLAAYGYHLFAIEVAP</sequence>
<proteinExistence type="predicted"/>
<feature type="domain" description="Glycosyl hydrolase family 13 catalytic" evidence="1">
    <location>
        <begin position="80"/>
        <end position="399"/>
    </location>
</feature>
<dbReference type="SMART" id="SM00642">
    <property type="entry name" value="Aamy"/>
    <property type="match status" value="1"/>
</dbReference>
<dbReference type="Pfam" id="PF00128">
    <property type="entry name" value="Alpha-amylase"/>
    <property type="match status" value="1"/>
</dbReference>
<comment type="caution">
    <text evidence="2">The sequence shown here is derived from an EMBL/GenBank/DDBJ whole genome shotgun (WGS) entry which is preliminary data.</text>
</comment>
<evidence type="ECO:0000313" key="2">
    <source>
        <dbReference type="EMBL" id="MXP66058.1"/>
    </source>
</evidence>
<name>A0A845BGN6_9PROT</name>
<gene>
    <name evidence="2" type="ORF">E0493_22190</name>
</gene>
<evidence type="ECO:0000259" key="1">
    <source>
        <dbReference type="SMART" id="SM00642"/>
    </source>
</evidence>
<keyword evidence="3" id="KW-1185">Reference proteome</keyword>
<dbReference type="OrthoDB" id="9805159at2"/>
<organism evidence="2 3">
    <name type="scientific">Teichococcus coralli</name>
    <dbReference type="NCBI Taxonomy" id="2545983"/>
    <lineage>
        <taxon>Bacteria</taxon>
        <taxon>Pseudomonadati</taxon>
        <taxon>Pseudomonadota</taxon>
        <taxon>Alphaproteobacteria</taxon>
        <taxon>Acetobacterales</taxon>
        <taxon>Roseomonadaceae</taxon>
        <taxon>Roseomonas</taxon>
    </lineage>
</organism>
<dbReference type="PANTHER" id="PTHR47786:SF2">
    <property type="entry name" value="GLYCOSYL HYDROLASE FAMILY 13 CATALYTIC DOMAIN-CONTAINING PROTEIN"/>
    <property type="match status" value="1"/>
</dbReference>
<dbReference type="Gene3D" id="3.20.20.80">
    <property type="entry name" value="Glycosidases"/>
    <property type="match status" value="1"/>
</dbReference>
<dbReference type="AlphaFoldDB" id="A0A845BGN6"/>
<evidence type="ECO:0000313" key="3">
    <source>
        <dbReference type="Proteomes" id="UP000460715"/>
    </source>
</evidence>
<reference evidence="2 3" key="1">
    <citation type="submission" date="2019-03" db="EMBL/GenBank/DDBJ databases">
        <title>Roseomonas sp. a novel Roseomonas species isolated from Sea whip Gorgonian.</title>
        <authorList>
            <person name="Li F."/>
            <person name="Pan X."/>
            <person name="Huang S."/>
            <person name="Li Z."/>
            <person name="Meng B."/>
        </authorList>
    </citation>
    <scope>NUCLEOTIDE SEQUENCE [LARGE SCALE GENOMIC DNA]</scope>
    <source>
        <strain evidence="2 3">M0104</strain>
    </source>
</reference>
<dbReference type="Proteomes" id="UP000460715">
    <property type="component" value="Unassembled WGS sequence"/>
</dbReference>
<protein>
    <submittedName>
        <fullName evidence="2">Alpha-amylase</fullName>
    </submittedName>
</protein>
<dbReference type="SUPFAM" id="SSF51445">
    <property type="entry name" value="(Trans)glycosidases"/>
    <property type="match status" value="1"/>
</dbReference>
<dbReference type="GO" id="GO:0005975">
    <property type="term" value="P:carbohydrate metabolic process"/>
    <property type="evidence" value="ECO:0007669"/>
    <property type="project" value="InterPro"/>
</dbReference>
<dbReference type="InterPro" id="IPR006047">
    <property type="entry name" value="GH13_cat_dom"/>
</dbReference>
<dbReference type="EMBL" id="SNVJ01000040">
    <property type="protein sequence ID" value="MXP66058.1"/>
    <property type="molecule type" value="Genomic_DNA"/>
</dbReference>
<dbReference type="CDD" id="cd11347">
    <property type="entry name" value="AmyAc_1"/>
    <property type="match status" value="1"/>
</dbReference>